<dbReference type="Pfam" id="PF04030">
    <property type="entry name" value="ALO"/>
    <property type="match status" value="1"/>
</dbReference>
<dbReference type="InterPro" id="IPR006094">
    <property type="entry name" value="Oxid_FAD_bind_N"/>
</dbReference>
<dbReference type="InterPro" id="IPR016169">
    <property type="entry name" value="FAD-bd_PCMH_sub2"/>
</dbReference>
<evidence type="ECO:0000256" key="1">
    <source>
        <dbReference type="ARBA" id="ARBA00001974"/>
    </source>
</evidence>
<sequence>MLRYAWNGRLLVRFTARWPTCKQLSESLVPSGAFGVMCGRSSTSMGAAGFPRAMGVPGAAAVETAVGGAAGAAYIPPSAGGVGGVQQRGPQPVRRAVGHFLRLFLPISGIAMWTYAFMHPDKDPLVGDRYPPELQYLASQQTPNTDTLTNWSGTHEATPRRYFQPHSEEEVEAFLRLASLRRETLRPAGSALSPNGLALSGEGVLAMGAMDRVIAVDKSKMQITVQAGARVQQVVEALAPQGLALQNYASIREQQIGGITQVGAHGTGPRIPPVDEQVVSMRLTTPGLGSLELSDSEEPELFRLARVGLGSLGVMTQATLRVVPREPLIERTFTSTPAEVRRNHVKWLQQNKHIKYLYIPYTDTVVVVQVNPPASPEELREAQAEATKPAHPEGERTQALRRLYSTVAPAPATTPSDGAAEAPPSTSPTPTSTSAPTSDPWVGLTATQLRDALLAAGPGPLDPQWVAAVNAAEADYWRRSSGVRLGFSDELLAFDCGGQQWVLEVAFPVAPSLDGLKAGTRTSDLEFLEALMTEIKKARLPAPSPIEVRWTSGSSSPLSPAAGPPESLHCWVGVIMYLPHEQQARDKVTAAFREYCRLVETKLMPRFNATWHWAKLEAGSRSREEMEGLVRPRLAARFGSALAALQRYRAVLDPQGTLSNSWLDAVVGPPPKQQQTQTQA</sequence>
<comment type="pathway">
    <text evidence="2">Cofactor biosynthesis; L-ascorbate biosynthesis.</text>
</comment>
<evidence type="ECO:0000256" key="2">
    <source>
        <dbReference type="ARBA" id="ARBA00005147"/>
    </source>
</evidence>
<dbReference type="InterPro" id="IPR036318">
    <property type="entry name" value="FAD-bd_PCMH-like_sf"/>
</dbReference>
<protein>
    <recommendedName>
        <fullName evidence="5">FAD-binding PCMH-type domain-containing protein</fullName>
    </recommendedName>
</protein>
<keyword evidence="3" id="KW-0560">Oxidoreductase</keyword>
<dbReference type="SUPFAM" id="SSF56176">
    <property type="entry name" value="FAD-binding/transporter-associated domain-like"/>
    <property type="match status" value="1"/>
</dbReference>
<dbReference type="Gene3D" id="3.30.465.10">
    <property type="match status" value="1"/>
</dbReference>
<comment type="caution">
    <text evidence="6">The sequence shown here is derived from an EMBL/GenBank/DDBJ whole genome shotgun (WGS) entry which is preliminary data.</text>
</comment>
<dbReference type="PANTHER" id="PTHR43762">
    <property type="entry name" value="L-GULONOLACTONE OXIDASE"/>
    <property type="match status" value="1"/>
</dbReference>
<dbReference type="EMBL" id="BRXU01000010">
    <property type="protein sequence ID" value="GLC54388.1"/>
    <property type="molecule type" value="Genomic_DNA"/>
</dbReference>
<dbReference type="GO" id="GO:0003885">
    <property type="term" value="F:D-arabinono-1,4-lactone oxidase activity"/>
    <property type="evidence" value="ECO:0007669"/>
    <property type="project" value="InterPro"/>
</dbReference>
<gene>
    <name evidence="6" type="primary">PLESTBF000428</name>
    <name evidence="6" type="ORF">PLESTB_000858400</name>
</gene>
<dbReference type="Gene3D" id="3.30.70.2520">
    <property type="match status" value="1"/>
</dbReference>
<keyword evidence="7" id="KW-1185">Reference proteome</keyword>
<feature type="region of interest" description="Disordered" evidence="4">
    <location>
        <begin position="376"/>
        <end position="396"/>
    </location>
</feature>
<dbReference type="InterPro" id="IPR007173">
    <property type="entry name" value="ALO_C"/>
</dbReference>
<evidence type="ECO:0000313" key="6">
    <source>
        <dbReference type="EMBL" id="GLC54388.1"/>
    </source>
</evidence>
<dbReference type="AlphaFoldDB" id="A0A9W6F2P2"/>
<dbReference type="InterPro" id="IPR016166">
    <property type="entry name" value="FAD-bd_PCMH"/>
</dbReference>
<evidence type="ECO:0000259" key="5">
    <source>
        <dbReference type="PROSITE" id="PS51387"/>
    </source>
</evidence>
<evidence type="ECO:0000256" key="3">
    <source>
        <dbReference type="ARBA" id="ARBA00023002"/>
    </source>
</evidence>
<evidence type="ECO:0000313" key="7">
    <source>
        <dbReference type="Proteomes" id="UP001165080"/>
    </source>
</evidence>
<feature type="region of interest" description="Disordered" evidence="4">
    <location>
        <begin position="409"/>
        <end position="441"/>
    </location>
</feature>
<dbReference type="InterPro" id="IPR010031">
    <property type="entry name" value="FAD_lactone_oxidase-like"/>
</dbReference>
<dbReference type="GO" id="GO:0016020">
    <property type="term" value="C:membrane"/>
    <property type="evidence" value="ECO:0007669"/>
    <property type="project" value="InterPro"/>
</dbReference>
<dbReference type="GO" id="GO:0071949">
    <property type="term" value="F:FAD binding"/>
    <property type="evidence" value="ECO:0007669"/>
    <property type="project" value="InterPro"/>
</dbReference>
<reference evidence="6 7" key="1">
    <citation type="journal article" date="2023" name="Commun. Biol.">
        <title>Reorganization of the ancestral sex-determining regions during the evolution of trioecy in Pleodorina starrii.</title>
        <authorList>
            <person name="Takahashi K."/>
            <person name="Suzuki S."/>
            <person name="Kawai-Toyooka H."/>
            <person name="Yamamoto K."/>
            <person name="Hamaji T."/>
            <person name="Ootsuki R."/>
            <person name="Yamaguchi H."/>
            <person name="Kawachi M."/>
            <person name="Higashiyama T."/>
            <person name="Nozaki H."/>
        </authorList>
    </citation>
    <scope>NUCLEOTIDE SEQUENCE [LARGE SCALE GENOMIC DNA]</scope>
    <source>
        <strain evidence="6 7">NIES-4479</strain>
    </source>
</reference>
<accession>A0A9W6F2P2</accession>
<dbReference type="Gene3D" id="3.30.43.10">
    <property type="entry name" value="Uridine Diphospho-n-acetylenolpyruvylglucosamine Reductase, domain 2"/>
    <property type="match status" value="1"/>
</dbReference>
<dbReference type="InterPro" id="IPR016167">
    <property type="entry name" value="FAD-bd_PCMH_sub1"/>
</dbReference>
<proteinExistence type="predicted"/>
<feature type="compositionally biased region" description="Basic and acidic residues" evidence="4">
    <location>
        <begin position="377"/>
        <end position="396"/>
    </location>
</feature>
<feature type="compositionally biased region" description="Low complexity" evidence="4">
    <location>
        <begin position="422"/>
        <end position="438"/>
    </location>
</feature>
<dbReference type="Pfam" id="PF01565">
    <property type="entry name" value="FAD_binding_4"/>
    <property type="match status" value="1"/>
</dbReference>
<dbReference type="PANTHER" id="PTHR43762:SF1">
    <property type="entry name" value="D-ARABINONO-1,4-LACTONE OXIDASE"/>
    <property type="match status" value="1"/>
</dbReference>
<dbReference type="Proteomes" id="UP001165080">
    <property type="component" value="Unassembled WGS sequence"/>
</dbReference>
<evidence type="ECO:0000256" key="4">
    <source>
        <dbReference type="SAM" id="MobiDB-lite"/>
    </source>
</evidence>
<comment type="cofactor">
    <cofactor evidence="1">
        <name>FAD</name>
        <dbReference type="ChEBI" id="CHEBI:57692"/>
    </cofactor>
</comment>
<organism evidence="6 7">
    <name type="scientific">Pleodorina starrii</name>
    <dbReference type="NCBI Taxonomy" id="330485"/>
    <lineage>
        <taxon>Eukaryota</taxon>
        <taxon>Viridiplantae</taxon>
        <taxon>Chlorophyta</taxon>
        <taxon>core chlorophytes</taxon>
        <taxon>Chlorophyceae</taxon>
        <taxon>CS clade</taxon>
        <taxon>Chlamydomonadales</taxon>
        <taxon>Volvocaceae</taxon>
        <taxon>Pleodorina</taxon>
    </lineage>
</organism>
<name>A0A9W6F2P2_9CHLO</name>
<dbReference type="PROSITE" id="PS51387">
    <property type="entry name" value="FAD_PCMH"/>
    <property type="match status" value="1"/>
</dbReference>
<feature type="domain" description="FAD-binding PCMH-type" evidence="5">
    <location>
        <begin position="155"/>
        <end position="325"/>
    </location>
</feature>